<feature type="region of interest" description="Disordered" evidence="1">
    <location>
        <begin position="214"/>
        <end position="238"/>
    </location>
</feature>
<feature type="compositionally biased region" description="Low complexity" evidence="1">
    <location>
        <begin position="1055"/>
        <end position="1064"/>
    </location>
</feature>
<dbReference type="Proteomes" id="UP000054524">
    <property type="component" value="Unassembled WGS sequence"/>
</dbReference>
<organism evidence="2 3">
    <name type="scientific">Nematocida ausubeli (strain ATCC PRA-371 / ERTm2)</name>
    <name type="common">Nematode killer fungus</name>
    <dbReference type="NCBI Taxonomy" id="1913371"/>
    <lineage>
        <taxon>Eukaryota</taxon>
        <taxon>Fungi</taxon>
        <taxon>Fungi incertae sedis</taxon>
        <taxon>Microsporidia</taxon>
        <taxon>Nematocida</taxon>
    </lineage>
</organism>
<sequence>MNYSQKNQDDFEDILRNLVPYDEAEEHAQQTPQEEELEIFDMDAWENDLSEDLTSDNFFITRPTKKEKEEQVATPREREDAQLIAEKTPESEVVQSTTETSSLEMTPKQVEIEPSQIVERIGEPEESNSPADLEASPNDTLEFTPEFSPEPLPNCSPIQHLGASPWHAYESNQEDQDITSPCTEAVQPAEPEPIGNIEVPEQETAMPYEYTNSAPSINAEQNNGCTFTPIPDVFDMPQDNSWSLEEYFGDSHEDASPEGDLYVADESNSGYMSTDNSLPYQDTTHIQNNPECIPSGYTPEDVESPEEQLPEEFEEPVQEAFSVDELFKDCPPIDPSLFCYGSAAQQDSAFNSNFPANNPPTQQEGILFNNFPANDAPTQQEGILFNNFPANDAHVEQEDFSFSDNYFANDAAAEQEDIAFDEYPAYNSEMSGNNESRQQQVRPNFIPSSPFPQSTQPSMENPYILPSTDDVPVMLETVEEPISSHPTSDVQMLFCGSKLLLSSAMPSITNSAKLLPQPLKLHSLQAEIHTSNIRQKSTEELVGLLIKAYPLSFSEKEHPLNFLITKNAETLCAAEVRRTEARPILECNPALPQEINKALLQNNWAEGLFLATKNAEHLESVRSMYAEHTTNTQTDQIRTLLSTGCSVPLELVQTQNVRENYLAVLKSAVQSRSAPVANALVDTLLHNGQAHASIVCAVISGHMEKCLPWVFDINTLLICSKLKDKEEGIRVRTKEVLKNLRVLNKKRAQEIYRENKDIFTRSEKNEIEECLGIEASSWGLQGIINAVDKGITRMVSTPTPTPAPAPTPKPELPISSGISLGSGVSVPAGRIVKKKIASRPIIPMGKPTSPVANSTSIPMPGMNESSIPMPTKPSMPFMTMPTETKISEPAIPMPATNSTSIPMPGMNESSIPMPTKPSMPFMTMPTETKISEPAIPMPATNSTSIPMPVRPSMPFKPSMPMPVKPAETAIPMPAKPEMSKPAIPMPMPVKPAETSMPMPARPSMTMPVKPAETSMPMPARPNMPMPSRPSMPMPAKPAETSMPITAKPSMPMPARPSMSMPAAPTISSTPSMAGSPSTSHSISQEATGASASTNSSGNSSGTQNSPQNSFISAPSAPMPAPAPAQSNDKTDTSDSAAEDNIDYKKLYSDKSRYQIVDDKPQKGSWLGYIPGVGALTGMVKKLAGQNIPVIELSQDTIFILDKKLNKWITVDSKTFKPIKICASQESMGSSVEQAPKPIPLPVITGKMPKRGPDGKVDFGPIGTSLEARYGKPMIQSIIDTSVQEAPVAFPTSQNMYSTKNAKVFIPKFPVEDTTPQ</sequence>
<comment type="caution">
    <text evidence="2">The sequence shown here is derived from an EMBL/GenBank/DDBJ whole genome shotgun (WGS) entry which is preliminary data.</text>
</comment>
<name>A0A086J137_NEMA1</name>
<feature type="compositionally biased region" description="Polar residues" evidence="1">
    <location>
        <begin position="214"/>
        <end position="226"/>
    </location>
</feature>
<dbReference type="HOGENOM" id="CLU_260926_0_0_1"/>
<feature type="region of interest" description="Disordered" evidence="1">
    <location>
        <begin position="1021"/>
        <end position="1141"/>
    </location>
</feature>
<evidence type="ECO:0000313" key="3">
    <source>
        <dbReference type="Proteomes" id="UP000054524"/>
    </source>
</evidence>
<proteinExistence type="predicted"/>
<feature type="compositionally biased region" description="Low complexity" evidence="1">
    <location>
        <begin position="1086"/>
        <end position="1105"/>
    </location>
</feature>
<feature type="compositionally biased region" description="Polar residues" evidence="1">
    <location>
        <begin position="1065"/>
        <end position="1085"/>
    </location>
</feature>
<feature type="compositionally biased region" description="Pro residues" evidence="1">
    <location>
        <begin position="1021"/>
        <end position="1035"/>
    </location>
</feature>
<feature type="compositionally biased region" description="Low complexity" evidence="1">
    <location>
        <begin position="91"/>
        <end position="104"/>
    </location>
</feature>
<dbReference type="EMBL" id="AKIJ01000004">
    <property type="protein sequence ID" value="KFG25855.1"/>
    <property type="molecule type" value="Genomic_DNA"/>
</dbReference>
<keyword evidence="3" id="KW-1185">Reference proteome</keyword>
<dbReference type="RefSeq" id="XP_052904410.1">
    <property type="nucleotide sequence ID" value="XM_053049460.1"/>
</dbReference>
<accession>A0A086J137</accession>
<protein>
    <submittedName>
        <fullName evidence="2">Uncharacterized protein</fullName>
    </submittedName>
</protein>
<evidence type="ECO:0000313" key="2">
    <source>
        <dbReference type="EMBL" id="KFG25855.1"/>
    </source>
</evidence>
<dbReference type="GeneID" id="77676816"/>
<feature type="compositionally biased region" description="Basic and acidic residues" evidence="1">
    <location>
        <begin position="64"/>
        <end position="81"/>
    </location>
</feature>
<gene>
    <name evidence="2" type="ORF">NESG_01843</name>
</gene>
<evidence type="ECO:0000256" key="1">
    <source>
        <dbReference type="SAM" id="MobiDB-lite"/>
    </source>
</evidence>
<reference evidence="2 3" key="1">
    <citation type="journal article" date="2014" name="Genome Announc.">
        <title>Genome Sequence of the Microsporidian Species Nematocida sp1 Strain ERTm6 (ATCC PRA-372).</title>
        <authorList>
            <person name="Bakowski M.A."/>
            <person name="Priest M."/>
            <person name="Young S."/>
            <person name="Cuomo C.A."/>
            <person name="Troemel E.R."/>
        </authorList>
    </citation>
    <scope>NUCLEOTIDE SEQUENCE [LARGE SCALE GENOMIC DNA]</scope>
    <source>
        <strain evidence="2 3">ERTm6</strain>
    </source>
</reference>
<feature type="region of interest" description="Disordered" evidence="1">
    <location>
        <begin position="56"/>
        <end position="179"/>
    </location>
</feature>